<evidence type="ECO:0000256" key="3">
    <source>
        <dbReference type="ARBA" id="ARBA00022670"/>
    </source>
</evidence>
<name>A0AAW1L5C4_POPJA</name>
<proteinExistence type="inferred from homology"/>
<dbReference type="InterPro" id="IPR045090">
    <property type="entry name" value="Pept_M3A_M3B"/>
</dbReference>
<reference evidence="12 13" key="1">
    <citation type="journal article" date="2024" name="BMC Genomics">
        <title>De novo assembly and annotation of Popillia japonica's genome with initial clues to its potential as an invasive pest.</title>
        <authorList>
            <person name="Cucini C."/>
            <person name="Boschi S."/>
            <person name="Funari R."/>
            <person name="Cardaioli E."/>
            <person name="Iannotti N."/>
            <person name="Marturano G."/>
            <person name="Paoli F."/>
            <person name="Bruttini M."/>
            <person name="Carapelli A."/>
            <person name="Frati F."/>
            <person name="Nardi F."/>
        </authorList>
    </citation>
    <scope>NUCLEOTIDE SEQUENCE [LARGE SCALE GENOMIC DNA]</scope>
    <source>
        <strain evidence="12">DMR45628</strain>
    </source>
</reference>
<dbReference type="GO" id="GO:0005739">
    <property type="term" value="C:mitochondrion"/>
    <property type="evidence" value="ECO:0007669"/>
    <property type="project" value="UniProtKB-SubCell"/>
</dbReference>
<dbReference type="InterPro" id="IPR024077">
    <property type="entry name" value="Neurolysin/TOP_dom2"/>
</dbReference>
<accession>A0AAW1L5C4</accession>
<dbReference type="Gene3D" id="3.40.390.10">
    <property type="entry name" value="Collagenase (Catalytic Domain)"/>
    <property type="match status" value="1"/>
</dbReference>
<dbReference type="GO" id="GO:0006518">
    <property type="term" value="P:peptide metabolic process"/>
    <property type="evidence" value="ECO:0007669"/>
    <property type="project" value="TreeGrafter"/>
</dbReference>
<comment type="similarity">
    <text evidence="2 10">Belongs to the peptidase M3 family.</text>
</comment>
<dbReference type="CDD" id="cd06457">
    <property type="entry name" value="M3A_MIP"/>
    <property type="match status" value="1"/>
</dbReference>
<evidence type="ECO:0000256" key="8">
    <source>
        <dbReference type="ARBA" id="ARBA00023049"/>
    </source>
</evidence>
<evidence type="ECO:0000259" key="11">
    <source>
        <dbReference type="Pfam" id="PF01432"/>
    </source>
</evidence>
<organism evidence="12 13">
    <name type="scientific">Popillia japonica</name>
    <name type="common">Japanese beetle</name>
    <dbReference type="NCBI Taxonomy" id="7064"/>
    <lineage>
        <taxon>Eukaryota</taxon>
        <taxon>Metazoa</taxon>
        <taxon>Ecdysozoa</taxon>
        <taxon>Arthropoda</taxon>
        <taxon>Hexapoda</taxon>
        <taxon>Insecta</taxon>
        <taxon>Pterygota</taxon>
        <taxon>Neoptera</taxon>
        <taxon>Endopterygota</taxon>
        <taxon>Coleoptera</taxon>
        <taxon>Polyphaga</taxon>
        <taxon>Scarabaeiformia</taxon>
        <taxon>Scarabaeidae</taxon>
        <taxon>Rutelinae</taxon>
        <taxon>Popillia</taxon>
    </lineage>
</organism>
<gene>
    <name evidence="12" type="ORF">QE152_g15520</name>
</gene>
<evidence type="ECO:0000256" key="4">
    <source>
        <dbReference type="ARBA" id="ARBA00022723"/>
    </source>
</evidence>
<dbReference type="FunFam" id="3.40.390.10:FF:000013">
    <property type="entry name" value="Mitochondrial intermediate peptidase"/>
    <property type="match status" value="1"/>
</dbReference>
<keyword evidence="3 10" id="KW-0645">Protease</keyword>
<evidence type="ECO:0000313" key="12">
    <source>
        <dbReference type="EMBL" id="KAK9730095.1"/>
    </source>
</evidence>
<evidence type="ECO:0000256" key="6">
    <source>
        <dbReference type="ARBA" id="ARBA00022833"/>
    </source>
</evidence>
<dbReference type="EMBL" id="JASPKY010000153">
    <property type="protein sequence ID" value="KAK9730095.1"/>
    <property type="molecule type" value="Genomic_DNA"/>
</dbReference>
<keyword evidence="9" id="KW-0496">Mitochondrion</keyword>
<comment type="cofactor">
    <cofactor evidence="10">
        <name>Zn(2+)</name>
        <dbReference type="ChEBI" id="CHEBI:29105"/>
    </cofactor>
    <text evidence="10">Binds 1 zinc ion.</text>
</comment>
<dbReference type="InterPro" id="IPR033851">
    <property type="entry name" value="M3A_MIP"/>
</dbReference>
<evidence type="ECO:0000313" key="13">
    <source>
        <dbReference type="Proteomes" id="UP001458880"/>
    </source>
</evidence>
<dbReference type="Gene3D" id="1.10.1370.10">
    <property type="entry name" value="Neurolysin, domain 3"/>
    <property type="match status" value="1"/>
</dbReference>
<feature type="domain" description="Peptidase M3A/M3B catalytic" evidence="11">
    <location>
        <begin position="241"/>
        <end position="677"/>
    </location>
</feature>
<dbReference type="PANTHER" id="PTHR11804:SF79">
    <property type="entry name" value="MITOCHONDRIAL INTERMEDIATE PEPTIDASE"/>
    <property type="match status" value="1"/>
</dbReference>
<comment type="caution">
    <text evidence="12">The sequence shown here is derived from an EMBL/GenBank/DDBJ whole genome shotgun (WGS) entry which is preliminary data.</text>
</comment>
<dbReference type="Proteomes" id="UP001458880">
    <property type="component" value="Unassembled WGS sequence"/>
</dbReference>
<dbReference type="InterPro" id="IPR001567">
    <property type="entry name" value="Pept_M3A_M3B_dom"/>
</dbReference>
<keyword evidence="6 10" id="KW-0862">Zinc</keyword>
<keyword evidence="4 10" id="KW-0479">Metal-binding</keyword>
<keyword evidence="13" id="KW-1185">Reference proteome</keyword>
<dbReference type="PANTHER" id="PTHR11804">
    <property type="entry name" value="PROTEASE M3 THIMET OLIGOPEPTIDASE-RELATED"/>
    <property type="match status" value="1"/>
</dbReference>
<protein>
    <submittedName>
        <fullName evidence="12">Peptidase family M3</fullName>
    </submittedName>
</protein>
<keyword evidence="7" id="KW-0809">Transit peptide</keyword>
<dbReference type="GO" id="GO:0004222">
    <property type="term" value="F:metalloendopeptidase activity"/>
    <property type="evidence" value="ECO:0007669"/>
    <property type="project" value="InterPro"/>
</dbReference>
<dbReference type="GO" id="GO:0006627">
    <property type="term" value="P:protein processing involved in protein targeting to mitochondrion"/>
    <property type="evidence" value="ECO:0007669"/>
    <property type="project" value="TreeGrafter"/>
</dbReference>
<evidence type="ECO:0000256" key="7">
    <source>
        <dbReference type="ARBA" id="ARBA00022946"/>
    </source>
</evidence>
<dbReference type="AlphaFoldDB" id="A0AAW1L5C4"/>
<comment type="subcellular location">
    <subcellularLocation>
        <location evidence="1">Mitochondrion</location>
    </subcellularLocation>
</comment>
<evidence type="ECO:0000256" key="9">
    <source>
        <dbReference type="ARBA" id="ARBA00023128"/>
    </source>
</evidence>
<sequence length="702" mass="80059">MTSTLAQRLLLKRPDLGTAYLRTWSPLANTFNTRPTPKLNFSLSKENVGLFNIPELTSHEGFYILRDKCKNATEELIEEATGIDRKRKMVEIFDDLSNSLCKVADLAEFIRLAHSSVNYAKAAESACCAISGLVERLNTDVNLYNSLRDVVHKGDIINTNDIDNHVAKLFLFDFEQSGIHLSENDRNKIVSLTDYILQLGQQFVAGTTSPRTIKLALVPDFVKNVFVCDGENITVSGLHGDSTNPLIRELAYRIYLQPESRQEQLLQKLLQARNALAVTCGFETYSYKTLNGSLMQNPSAVMEFLTKLSNNIKDKAELDFYVMNVMKQNEHSDIGKLAPWDVPYYTQKIKREKFKVTSSEYSPYFSLGVCMEGLSNIFSSLYGITLQDVPLKPGEAWVNDVYKLAVTHESEGLLGYIYCDFYERKGKPNQDCHFTIQGGKYLPTGEYQLPIVVLMLTLPMPKWSSPCLLTPSMLDNLFHEMGHAMHSMLGRTHYQHVTGTRCSTDFAEVPSVLMEYFAADPRVLRTFAKHFQTKETIPDEMLHRLCGSKHLFMASETQLQIFYSALDQKYHAGPLKGSTMDVIGEMQNQYYGLPYIPNTAWQLRFSHLFGYGAKYYSYLVSKALASWIWQTYFEKDPFNRSHGERYRRECLGHGGGKPPWNMVADFLKKDPTPSLLAESLIHEIDCKNEELRYVKDIYNQIK</sequence>
<keyword evidence="5 10" id="KW-0378">Hydrolase</keyword>
<dbReference type="InterPro" id="IPR024079">
    <property type="entry name" value="MetalloPept_cat_dom_sf"/>
</dbReference>
<keyword evidence="8 10" id="KW-0482">Metalloprotease</keyword>
<dbReference type="Pfam" id="PF01432">
    <property type="entry name" value="Peptidase_M3"/>
    <property type="match status" value="1"/>
</dbReference>
<evidence type="ECO:0000256" key="1">
    <source>
        <dbReference type="ARBA" id="ARBA00004173"/>
    </source>
</evidence>
<evidence type="ECO:0000256" key="5">
    <source>
        <dbReference type="ARBA" id="ARBA00022801"/>
    </source>
</evidence>
<dbReference type="SUPFAM" id="SSF55486">
    <property type="entry name" value="Metalloproteases ('zincins'), catalytic domain"/>
    <property type="match status" value="1"/>
</dbReference>
<dbReference type="GO" id="GO:0046872">
    <property type="term" value="F:metal ion binding"/>
    <property type="evidence" value="ECO:0007669"/>
    <property type="project" value="UniProtKB-UniRule"/>
</dbReference>
<evidence type="ECO:0000256" key="10">
    <source>
        <dbReference type="RuleBase" id="RU003435"/>
    </source>
</evidence>
<evidence type="ECO:0000256" key="2">
    <source>
        <dbReference type="ARBA" id="ARBA00006040"/>
    </source>
</evidence>